<reference evidence="2" key="1">
    <citation type="journal article" date="2020" name="Stud. Mycol.">
        <title>101 Dothideomycetes genomes: a test case for predicting lifestyles and emergence of pathogens.</title>
        <authorList>
            <person name="Haridas S."/>
            <person name="Albert R."/>
            <person name="Binder M."/>
            <person name="Bloem J."/>
            <person name="Labutti K."/>
            <person name="Salamov A."/>
            <person name="Andreopoulos B."/>
            <person name="Baker S."/>
            <person name="Barry K."/>
            <person name="Bills G."/>
            <person name="Bluhm B."/>
            <person name="Cannon C."/>
            <person name="Castanera R."/>
            <person name="Culley D."/>
            <person name="Daum C."/>
            <person name="Ezra D."/>
            <person name="Gonzalez J."/>
            <person name="Henrissat B."/>
            <person name="Kuo A."/>
            <person name="Liang C."/>
            <person name="Lipzen A."/>
            <person name="Lutzoni F."/>
            <person name="Magnuson J."/>
            <person name="Mondo S."/>
            <person name="Nolan M."/>
            <person name="Ohm R."/>
            <person name="Pangilinan J."/>
            <person name="Park H.-J."/>
            <person name="Ramirez L."/>
            <person name="Alfaro M."/>
            <person name="Sun H."/>
            <person name="Tritt A."/>
            <person name="Yoshinaga Y."/>
            <person name="Zwiers L.-H."/>
            <person name="Turgeon B."/>
            <person name="Goodwin S."/>
            <person name="Spatafora J."/>
            <person name="Crous P."/>
            <person name="Grigoriev I."/>
        </authorList>
    </citation>
    <scope>NUCLEOTIDE SEQUENCE</scope>
    <source>
        <strain evidence="2">ATCC 74209</strain>
    </source>
</reference>
<dbReference type="AlphaFoldDB" id="A0A9P4JUG5"/>
<proteinExistence type="predicted"/>
<evidence type="ECO:0000256" key="1">
    <source>
        <dbReference type="SAM" id="SignalP"/>
    </source>
</evidence>
<dbReference type="Proteomes" id="UP000799536">
    <property type="component" value="Unassembled WGS sequence"/>
</dbReference>
<feature type="chain" id="PRO_5040233014" description="Secreted protein" evidence="1">
    <location>
        <begin position="22"/>
        <end position="131"/>
    </location>
</feature>
<sequence length="131" mass="14115">MLRFTKSSACLACSLLRTGLSMPVTTRRKASQARNMMARSDVRQVFLTGYPTGPCPYGHSMTKGRESSACSVARSCSTISSPHAVYACLVLGEGKIALPSQCFFNDRLCLTCHSISLTHVSGGMSAMRMKP</sequence>
<organism evidence="2 3">
    <name type="scientific">Delitschia confertaspora ATCC 74209</name>
    <dbReference type="NCBI Taxonomy" id="1513339"/>
    <lineage>
        <taxon>Eukaryota</taxon>
        <taxon>Fungi</taxon>
        <taxon>Dikarya</taxon>
        <taxon>Ascomycota</taxon>
        <taxon>Pezizomycotina</taxon>
        <taxon>Dothideomycetes</taxon>
        <taxon>Pleosporomycetidae</taxon>
        <taxon>Pleosporales</taxon>
        <taxon>Delitschiaceae</taxon>
        <taxon>Delitschia</taxon>
    </lineage>
</organism>
<evidence type="ECO:0000313" key="3">
    <source>
        <dbReference type="Proteomes" id="UP000799536"/>
    </source>
</evidence>
<protein>
    <recommendedName>
        <fullName evidence="4">Secreted protein</fullName>
    </recommendedName>
</protein>
<gene>
    <name evidence="2" type="ORF">GQ43DRAFT_26669</name>
</gene>
<keyword evidence="3" id="KW-1185">Reference proteome</keyword>
<evidence type="ECO:0000313" key="2">
    <source>
        <dbReference type="EMBL" id="KAF2205390.1"/>
    </source>
</evidence>
<feature type="signal peptide" evidence="1">
    <location>
        <begin position="1"/>
        <end position="21"/>
    </location>
</feature>
<accession>A0A9P4JUG5</accession>
<comment type="caution">
    <text evidence="2">The sequence shown here is derived from an EMBL/GenBank/DDBJ whole genome shotgun (WGS) entry which is preliminary data.</text>
</comment>
<dbReference type="EMBL" id="ML993857">
    <property type="protein sequence ID" value="KAF2205390.1"/>
    <property type="molecule type" value="Genomic_DNA"/>
</dbReference>
<keyword evidence="1" id="KW-0732">Signal</keyword>
<evidence type="ECO:0008006" key="4">
    <source>
        <dbReference type="Google" id="ProtNLM"/>
    </source>
</evidence>
<dbReference type="OrthoDB" id="10599927at2759"/>
<name>A0A9P4JUG5_9PLEO</name>